<keyword evidence="2" id="KW-0285">Flavoprotein</keyword>
<organism evidence="6 7">
    <name type="scientific">Rhizodiscina lignyota</name>
    <dbReference type="NCBI Taxonomy" id="1504668"/>
    <lineage>
        <taxon>Eukaryota</taxon>
        <taxon>Fungi</taxon>
        <taxon>Dikarya</taxon>
        <taxon>Ascomycota</taxon>
        <taxon>Pezizomycotina</taxon>
        <taxon>Dothideomycetes</taxon>
        <taxon>Pleosporomycetidae</taxon>
        <taxon>Aulographales</taxon>
        <taxon>Rhizodiscinaceae</taxon>
        <taxon>Rhizodiscina</taxon>
    </lineage>
</organism>
<keyword evidence="3" id="KW-0274">FAD</keyword>
<name>A0A9P4IDZ7_9PEZI</name>
<evidence type="ECO:0000256" key="4">
    <source>
        <dbReference type="ARBA" id="ARBA00023002"/>
    </source>
</evidence>
<dbReference type="InterPro" id="IPR050315">
    <property type="entry name" value="FAD-oxidoreductase_2"/>
</dbReference>
<evidence type="ECO:0000256" key="1">
    <source>
        <dbReference type="ARBA" id="ARBA00001974"/>
    </source>
</evidence>
<dbReference type="Proteomes" id="UP000799772">
    <property type="component" value="Unassembled WGS sequence"/>
</dbReference>
<sequence>MSSENQFDVIVVGGGNAALCAALSAQEHGARVLVIEAASKEDRGGNSRFAGTIFRTTHNGLGSIKPFLCEEAAKDVHLCAIEPYTKEDYNRDLSNVSHGRNDPATSEVLLDQSWPIIEWMYKKGVKWETTTRKYYNVEGQKGKVINVEPGAAIMVRNSGVGLIENLYAAVERTAYGPNPITIKYDCPGHDLITSGDMVLGVRTRQRGSYVDIYGHVILASGGFSSNPAMRRQYLGEGWDLVLVRGTKYNTGTMLCRAIDAGARTVGHWGAAHASPQDFHGPLMGDIKISPHIPRYAYQYGITVNVNGQRFFDEGEEYWEKTYAKTGKKIADQPEAKAYQIFDQQAIHLLPKRYETATPIWADSIDQLATKIGVSTQALKRTVEEYNNACPQSDKFDPHALDGLHTNNSILIPKSNWALRIDKGPFVAYAVTCGITFTYGGIQTDTSARALNNEGKHMPGLWAVGEVAGGLFYHNYPGGAGLTKGAVFGRIAGREAALSRLSARSRL</sequence>
<dbReference type="NCBIfam" id="NF006130">
    <property type="entry name" value="PRK08274.1"/>
    <property type="match status" value="1"/>
</dbReference>
<dbReference type="AlphaFoldDB" id="A0A9P4IDZ7"/>
<dbReference type="InterPro" id="IPR036188">
    <property type="entry name" value="FAD/NAD-bd_sf"/>
</dbReference>
<dbReference type="Pfam" id="PF00890">
    <property type="entry name" value="FAD_binding_2"/>
    <property type="match status" value="1"/>
</dbReference>
<protein>
    <submittedName>
        <fullName evidence="6">FAD/NAD(P)-binding domain-containing protein</fullName>
    </submittedName>
</protein>
<dbReference type="GO" id="GO:0016491">
    <property type="term" value="F:oxidoreductase activity"/>
    <property type="evidence" value="ECO:0007669"/>
    <property type="project" value="UniProtKB-KW"/>
</dbReference>
<accession>A0A9P4IDZ7</accession>
<dbReference type="EMBL" id="ML978129">
    <property type="protein sequence ID" value="KAF2096481.1"/>
    <property type="molecule type" value="Genomic_DNA"/>
</dbReference>
<dbReference type="Gene3D" id="3.50.50.60">
    <property type="entry name" value="FAD/NAD(P)-binding domain"/>
    <property type="match status" value="1"/>
</dbReference>
<comment type="cofactor">
    <cofactor evidence="1">
        <name>FAD</name>
        <dbReference type="ChEBI" id="CHEBI:57692"/>
    </cofactor>
</comment>
<gene>
    <name evidence="6" type="ORF">NA57DRAFT_43075</name>
</gene>
<dbReference type="OrthoDB" id="7777654at2759"/>
<reference evidence="6" key="1">
    <citation type="journal article" date="2020" name="Stud. Mycol.">
        <title>101 Dothideomycetes genomes: a test case for predicting lifestyles and emergence of pathogens.</title>
        <authorList>
            <person name="Haridas S."/>
            <person name="Albert R."/>
            <person name="Binder M."/>
            <person name="Bloem J."/>
            <person name="Labutti K."/>
            <person name="Salamov A."/>
            <person name="Andreopoulos B."/>
            <person name="Baker S."/>
            <person name="Barry K."/>
            <person name="Bills G."/>
            <person name="Bluhm B."/>
            <person name="Cannon C."/>
            <person name="Castanera R."/>
            <person name="Culley D."/>
            <person name="Daum C."/>
            <person name="Ezra D."/>
            <person name="Gonzalez J."/>
            <person name="Henrissat B."/>
            <person name="Kuo A."/>
            <person name="Liang C."/>
            <person name="Lipzen A."/>
            <person name="Lutzoni F."/>
            <person name="Magnuson J."/>
            <person name="Mondo S."/>
            <person name="Nolan M."/>
            <person name="Ohm R."/>
            <person name="Pangilinan J."/>
            <person name="Park H.-J."/>
            <person name="Ramirez L."/>
            <person name="Alfaro M."/>
            <person name="Sun H."/>
            <person name="Tritt A."/>
            <person name="Yoshinaga Y."/>
            <person name="Zwiers L.-H."/>
            <person name="Turgeon B."/>
            <person name="Goodwin S."/>
            <person name="Spatafora J."/>
            <person name="Crous P."/>
            <person name="Grigoriev I."/>
        </authorList>
    </citation>
    <scope>NUCLEOTIDE SEQUENCE</scope>
    <source>
        <strain evidence="6">CBS 133067</strain>
    </source>
</reference>
<evidence type="ECO:0000313" key="7">
    <source>
        <dbReference type="Proteomes" id="UP000799772"/>
    </source>
</evidence>
<comment type="caution">
    <text evidence="6">The sequence shown here is derived from an EMBL/GenBank/DDBJ whole genome shotgun (WGS) entry which is preliminary data.</text>
</comment>
<evidence type="ECO:0000259" key="5">
    <source>
        <dbReference type="Pfam" id="PF00890"/>
    </source>
</evidence>
<dbReference type="InterPro" id="IPR027477">
    <property type="entry name" value="Succ_DH/fumarate_Rdtase_cat_sf"/>
</dbReference>
<evidence type="ECO:0000313" key="6">
    <source>
        <dbReference type="EMBL" id="KAF2096481.1"/>
    </source>
</evidence>
<dbReference type="InterPro" id="IPR003953">
    <property type="entry name" value="FAD-dep_OxRdtase_2_FAD-bd"/>
</dbReference>
<feature type="domain" description="FAD-dependent oxidoreductase 2 FAD-binding" evidence="5">
    <location>
        <begin position="8"/>
        <end position="479"/>
    </location>
</feature>
<dbReference type="PANTHER" id="PTHR43400">
    <property type="entry name" value="FUMARATE REDUCTASE"/>
    <property type="match status" value="1"/>
</dbReference>
<dbReference type="SUPFAM" id="SSF56425">
    <property type="entry name" value="Succinate dehydrogenase/fumarate reductase flavoprotein, catalytic domain"/>
    <property type="match status" value="1"/>
</dbReference>
<evidence type="ECO:0000256" key="3">
    <source>
        <dbReference type="ARBA" id="ARBA00022827"/>
    </source>
</evidence>
<keyword evidence="7" id="KW-1185">Reference proteome</keyword>
<dbReference type="SUPFAM" id="SSF51905">
    <property type="entry name" value="FAD/NAD(P)-binding domain"/>
    <property type="match status" value="1"/>
</dbReference>
<keyword evidence="4" id="KW-0560">Oxidoreductase</keyword>
<proteinExistence type="predicted"/>
<dbReference type="Gene3D" id="3.90.700.10">
    <property type="entry name" value="Succinate dehydrogenase/fumarate reductase flavoprotein, catalytic domain"/>
    <property type="match status" value="1"/>
</dbReference>
<dbReference type="PANTHER" id="PTHR43400:SF7">
    <property type="entry name" value="FAD-DEPENDENT OXIDOREDUCTASE 2 FAD BINDING DOMAIN-CONTAINING PROTEIN"/>
    <property type="match status" value="1"/>
</dbReference>
<evidence type="ECO:0000256" key="2">
    <source>
        <dbReference type="ARBA" id="ARBA00022630"/>
    </source>
</evidence>